<dbReference type="GeneID" id="10494118"/>
<dbReference type="eggNOG" id="arCOG05127">
    <property type="taxonomic scope" value="Archaea"/>
</dbReference>
<dbReference type="KEGG" id="mcn:Mcup_1930"/>
<reference evidence="1 2" key="1">
    <citation type="journal article" date="2011" name="J. Bacteriol.">
        <title>Complete genome sequence of Metallosphaera cuprina, a metal sulfide-oxidizing archaeon from a hot spring.</title>
        <authorList>
            <person name="Liu L.J."/>
            <person name="You X.Y."/>
            <person name="Zheng H."/>
            <person name="Wang S."/>
            <person name="Jiang C.Y."/>
            <person name="Liu S.J."/>
        </authorList>
    </citation>
    <scope>NUCLEOTIDE SEQUENCE [LARGE SCALE GENOMIC DNA]</scope>
    <source>
        <strain evidence="1 2">Ar-4</strain>
    </source>
</reference>
<dbReference type="Pfam" id="PF19027">
    <property type="entry name" value="DUF5752"/>
    <property type="match status" value="1"/>
</dbReference>
<dbReference type="OrthoDB" id="24975at2157"/>
<dbReference type="PATRIC" id="fig|1006006.8.peg.1933"/>
<dbReference type="STRING" id="1006006.Mcup_1930"/>
<evidence type="ECO:0000313" key="1">
    <source>
        <dbReference type="EMBL" id="AEB96032.1"/>
    </source>
</evidence>
<dbReference type="AlphaFoldDB" id="F4G1M5"/>
<sequence length="218" mass="25352">MTKISDNKARNRFEFYAAYYPQIYAGKKAYTVDELIEGIKNVDGFSIFYHVFHPVFSSHAIPLDVHNDFAFWIREQLHDESLAYKVSDVEGGEPRTVEQVRDDILKILETSTNKVRAEKPFHFITCRPVIFNTMKVASSIDEFIDVLSSITMRSIVYHFVFRRVMGYAPRNDFSLWLQQEFNAAELADALSKIDPQTYTNEESLRKDILIKISKVIYS</sequence>
<dbReference type="RefSeq" id="WP_013738530.1">
    <property type="nucleotide sequence ID" value="NC_015435.1"/>
</dbReference>
<organism evidence="1 2">
    <name type="scientific">Metallosphaera cuprina (strain Ar-4)</name>
    <dbReference type="NCBI Taxonomy" id="1006006"/>
    <lineage>
        <taxon>Archaea</taxon>
        <taxon>Thermoproteota</taxon>
        <taxon>Thermoprotei</taxon>
        <taxon>Sulfolobales</taxon>
        <taxon>Sulfolobaceae</taxon>
        <taxon>Metallosphaera</taxon>
    </lineage>
</organism>
<proteinExistence type="predicted"/>
<dbReference type="HOGENOM" id="CLU_104927_0_0_2"/>
<keyword evidence="2" id="KW-1185">Reference proteome</keyword>
<protein>
    <submittedName>
        <fullName evidence="1">Uncharacterized protein</fullName>
    </submittedName>
</protein>
<accession>F4G1M5</accession>
<dbReference type="EMBL" id="CP002656">
    <property type="protein sequence ID" value="AEB96032.1"/>
    <property type="molecule type" value="Genomic_DNA"/>
</dbReference>
<gene>
    <name evidence="1" type="ordered locus">Mcup_1930</name>
</gene>
<dbReference type="InterPro" id="IPR044036">
    <property type="entry name" value="DUF5752"/>
</dbReference>
<name>F4G1M5_METCR</name>
<evidence type="ECO:0000313" key="2">
    <source>
        <dbReference type="Proteomes" id="UP000007812"/>
    </source>
</evidence>
<dbReference type="Proteomes" id="UP000007812">
    <property type="component" value="Chromosome"/>
</dbReference>